<dbReference type="HOGENOM" id="CLU_168243_1_0_6"/>
<dbReference type="AlphaFoldDB" id="A4BVT9"/>
<dbReference type="EMBL" id="AAOF01000032">
    <property type="protein sequence ID" value="EAR20178.1"/>
    <property type="molecule type" value="Genomic_DNA"/>
</dbReference>
<sequence length="117" mass="13875">MFTRPAPPTQFDPFLAIWYRSRTIIEIMPYRIGRLFMNSETTKLTVRLPKRHVEFAKRYAKAHGLSVTEMIDRYLRRMQALERTAPSAELEAIMGLIPSNVDAEEEYRRHLREKHGR</sequence>
<accession>A4BVT9</accession>
<dbReference type="SUPFAM" id="SSF47598">
    <property type="entry name" value="Ribbon-helix-helix"/>
    <property type="match status" value="1"/>
</dbReference>
<comment type="caution">
    <text evidence="1">The sequence shown here is derived from an EMBL/GenBank/DDBJ whole genome shotgun (WGS) entry which is preliminary data.</text>
</comment>
<dbReference type="GO" id="GO:0006355">
    <property type="term" value="P:regulation of DNA-templated transcription"/>
    <property type="evidence" value="ECO:0007669"/>
    <property type="project" value="InterPro"/>
</dbReference>
<gene>
    <name evidence="1" type="ORF">NB231_01599</name>
</gene>
<name>A4BVT9_9GAMM</name>
<dbReference type="STRING" id="314278.NB231_01599"/>
<reference evidence="1 2" key="1">
    <citation type="submission" date="2006-02" db="EMBL/GenBank/DDBJ databases">
        <authorList>
            <person name="Waterbury J."/>
            <person name="Ferriera S."/>
            <person name="Johnson J."/>
            <person name="Kravitz S."/>
            <person name="Halpern A."/>
            <person name="Remington K."/>
            <person name="Beeson K."/>
            <person name="Tran B."/>
            <person name="Rogers Y.-H."/>
            <person name="Friedman R."/>
            <person name="Venter J.C."/>
        </authorList>
    </citation>
    <scope>NUCLEOTIDE SEQUENCE [LARGE SCALE GENOMIC DNA]</scope>
    <source>
        <strain evidence="1 2">Nb-231</strain>
    </source>
</reference>
<proteinExistence type="predicted"/>
<dbReference type="eggNOG" id="ENOG5033BBM">
    <property type="taxonomic scope" value="Bacteria"/>
</dbReference>
<dbReference type="Pfam" id="PF19891">
    <property type="entry name" value="DUF6364"/>
    <property type="match status" value="1"/>
</dbReference>
<evidence type="ECO:0000313" key="1">
    <source>
        <dbReference type="EMBL" id="EAR20178.1"/>
    </source>
</evidence>
<dbReference type="Proteomes" id="UP000003374">
    <property type="component" value="Unassembled WGS sequence"/>
</dbReference>
<dbReference type="InterPro" id="IPR010985">
    <property type="entry name" value="Ribbon_hlx_hlx"/>
</dbReference>
<protein>
    <recommendedName>
        <fullName evidence="3">Antitoxin</fullName>
    </recommendedName>
</protein>
<dbReference type="InterPro" id="IPR045944">
    <property type="entry name" value="DUF6364"/>
</dbReference>
<keyword evidence="2" id="KW-1185">Reference proteome</keyword>
<evidence type="ECO:0000313" key="2">
    <source>
        <dbReference type="Proteomes" id="UP000003374"/>
    </source>
</evidence>
<organism evidence="1 2">
    <name type="scientific">Nitrococcus mobilis Nb-231</name>
    <dbReference type="NCBI Taxonomy" id="314278"/>
    <lineage>
        <taxon>Bacteria</taxon>
        <taxon>Pseudomonadati</taxon>
        <taxon>Pseudomonadota</taxon>
        <taxon>Gammaproteobacteria</taxon>
        <taxon>Chromatiales</taxon>
        <taxon>Ectothiorhodospiraceae</taxon>
        <taxon>Nitrococcus</taxon>
    </lineage>
</organism>
<evidence type="ECO:0008006" key="3">
    <source>
        <dbReference type="Google" id="ProtNLM"/>
    </source>
</evidence>